<dbReference type="Pfam" id="PF00106">
    <property type="entry name" value="adh_short"/>
    <property type="match status" value="1"/>
</dbReference>
<dbReference type="Gene3D" id="3.40.50.720">
    <property type="entry name" value="NAD(P)-binding Rossmann-like Domain"/>
    <property type="match status" value="1"/>
</dbReference>
<dbReference type="PANTHER" id="PTHR42760:SF133">
    <property type="entry name" value="3-OXOACYL-[ACYL-CARRIER-PROTEIN] REDUCTASE"/>
    <property type="match status" value="1"/>
</dbReference>
<organism evidence="4 5">
    <name type="scientific">Agathobacter ruminis</name>
    <dbReference type="NCBI Taxonomy" id="1712665"/>
    <lineage>
        <taxon>Bacteria</taxon>
        <taxon>Bacillati</taxon>
        <taxon>Bacillota</taxon>
        <taxon>Clostridia</taxon>
        <taxon>Lachnospirales</taxon>
        <taxon>Lachnospiraceae</taxon>
        <taxon>Agathobacter</taxon>
    </lineage>
</organism>
<keyword evidence="5" id="KW-1185">Reference proteome</keyword>
<protein>
    <submittedName>
        <fullName evidence="4">3-oxoacyl-ACP reductase</fullName>
    </submittedName>
</protein>
<gene>
    <name evidence="4" type="ORF">CSX02_12375</name>
</gene>
<reference evidence="4 5" key="2">
    <citation type="submission" date="2017-10" db="EMBL/GenBank/DDBJ databases">
        <authorList>
            <person name="Banno H."/>
            <person name="Chua N.-H."/>
        </authorList>
    </citation>
    <scope>NUCLEOTIDE SEQUENCE [LARGE SCALE GENOMIC DNA]</scope>
    <source>
        <strain evidence="4 5">JK623</strain>
    </source>
</reference>
<dbReference type="GO" id="GO:0016616">
    <property type="term" value="F:oxidoreductase activity, acting on the CH-OH group of donors, NAD or NADP as acceptor"/>
    <property type="evidence" value="ECO:0007669"/>
    <property type="project" value="TreeGrafter"/>
</dbReference>
<dbReference type="EMBL" id="PDYG01000134">
    <property type="protein sequence ID" value="PHU36370.1"/>
    <property type="molecule type" value="Genomic_DNA"/>
</dbReference>
<dbReference type="AlphaFoldDB" id="A0A2G3DZR0"/>
<dbReference type="InterPro" id="IPR020904">
    <property type="entry name" value="Sc_DH/Rdtase_CS"/>
</dbReference>
<dbReference type="FunFam" id="3.40.50.720:FF:000173">
    <property type="entry name" value="3-oxoacyl-[acyl-carrier protein] reductase"/>
    <property type="match status" value="1"/>
</dbReference>
<dbReference type="PANTHER" id="PTHR42760">
    <property type="entry name" value="SHORT-CHAIN DEHYDROGENASES/REDUCTASES FAMILY MEMBER"/>
    <property type="match status" value="1"/>
</dbReference>
<evidence type="ECO:0000313" key="4">
    <source>
        <dbReference type="EMBL" id="PHU36370.1"/>
    </source>
</evidence>
<evidence type="ECO:0000256" key="2">
    <source>
        <dbReference type="ARBA" id="ARBA00023002"/>
    </source>
</evidence>
<sequence>MKVEKVALITGASRGIGEAIAHAFANAGYALALCCRNHMEDLERLRDTLLEQYDIPVLIYRADVADSAAVNEMVASVQAQWGQIDVLVNNAGISMVGLLQDMTDEEWNRIVQTNLSSVFYTSRAVIPSMIGRKCGQIIQISSVWGKVGASCEVAYSATKGGVNAFTRALAKELAPSHICVNAIACGAIDTQMNGHLSAEEKADLAEEIPMGFGTPEAVAEAVLRLTEMPEYLTGQVISLDGGWI</sequence>
<dbReference type="PRINTS" id="PR00081">
    <property type="entry name" value="GDHRDH"/>
</dbReference>
<keyword evidence="2" id="KW-0560">Oxidoreductase</keyword>
<evidence type="ECO:0000256" key="1">
    <source>
        <dbReference type="ARBA" id="ARBA00006484"/>
    </source>
</evidence>
<dbReference type="PRINTS" id="PR00080">
    <property type="entry name" value="SDRFAMILY"/>
</dbReference>
<comment type="caution">
    <text evidence="4">The sequence shown here is derived from an EMBL/GenBank/DDBJ whole genome shotgun (WGS) entry which is preliminary data.</text>
</comment>
<evidence type="ECO:0000256" key="3">
    <source>
        <dbReference type="RuleBase" id="RU000363"/>
    </source>
</evidence>
<accession>A0A2G3DZR0</accession>
<dbReference type="SUPFAM" id="SSF51735">
    <property type="entry name" value="NAD(P)-binding Rossmann-fold domains"/>
    <property type="match status" value="1"/>
</dbReference>
<name>A0A2G3DZR0_9FIRM</name>
<comment type="similarity">
    <text evidence="1 3">Belongs to the short-chain dehydrogenases/reductases (SDR) family.</text>
</comment>
<dbReference type="PROSITE" id="PS00061">
    <property type="entry name" value="ADH_SHORT"/>
    <property type="match status" value="1"/>
</dbReference>
<dbReference type="InterPro" id="IPR002347">
    <property type="entry name" value="SDR_fam"/>
</dbReference>
<dbReference type="Proteomes" id="UP000224563">
    <property type="component" value="Unassembled WGS sequence"/>
</dbReference>
<dbReference type="InterPro" id="IPR036291">
    <property type="entry name" value="NAD(P)-bd_dom_sf"/>
</dbReference>
<reference evidence="4 5" key="1">
    <citation type="submission" date="2017-10" db="EMBL/GenBank/DDBJ databases">
        <title>Resolving the taxonomy of Roseburia spp., Eubacterium rectale and Agathobacter spp. through phylogenomic analysis.</title>
        <authorList>
            <person name="Sheridan P.O."/>
            <person name="Walker A.W."/>
            <person name="Duncan S.H."/>
            <person name="Scott K.P."/>
            <person name="Toole P.W.O."/>
            <person name="Luis P."/>
            <person name="Flint H.J."/>
        </authorList>
    </citation>
    <scope>NUCLEOTIDE SEQUENCE [LARGE SCALE GENOMIC DNA]</scope>
    <source>
        <strain evidence="4 5">JK623</strain>
    </source>
</reference>
<dbReference type="NCBIfam" id="NF047420">
    <property type="entry name" value="EF_P_mod_YmfI"/>
    <property type="match status" value="1"/>
</dbReference>
<proteinExistence type="inferred from homology"/>
<dbReference type="RefSeq" id="WP_099386908.1">
    <property type="nucleotide sequence ID" value="NZ_JANSWH010000041.1"/>
</dbReference>
<evidence type="ECO:0000313" key="5">
    <source>
        <dbReference type="Proteomes" id="UP000224563"/>
    </source>
</evidence>